<dbReference type="InterPro" id="IPR001810">
    <property type="entry name" value="F-box_dom"/>
</dbReference>
<dbReference type="CDD" id="cd22160">
    <property type="entry name" value="F-box_AtFBL13-like"/>
    <property type="match status" value="1"/>
</dbReference>
<dbReference type="Pfam" id="PF00646">
    <property type="entry name" value="F-box"/>
    <property type="match status" value="1"/>
</dbReference>
<dbReference type="ExpressionAtlas" id="M8C7D9">
    <property type="expression patterns" value="baseline"/>
</dbReference>
<name>M8C7D9_AEGTA</name>
<dbReference type="InterPro" id="IPR036047">
    <property type="entry name" value="F-box-like_dom_sf"/>
</dbReference>
<reference evidence="1" key="1">
    <citation type="submission" date="2015-06" db="UniProtKB">
        <authorList>
            <consortium name="EnsemblPlants"/>
        </authorList>
    </citation>
    <scope>IDENTIFICATION</scope>
</reference>
<dbReference type="AlphaFoldDB" id="M8C7D9"/>
<sequence length="488" mass="55032">MRRRWSDEGDELQTAGFQGVSAWDPFASPMAGMLRRPHIRPIFELDMRGAGCSPRVPAASSAHHLFDGMPHTSRAEKSSKSCNEDRISALPDDVLHHVLGFLPADEAVHTSLLAKRWHYLWKSMRRLRINEMGRWGPPRFLHSSAAAGGVFLTKFVSCLLLLRDPDSTLDEVEIKYDHHFEDDLTWISTWIHHALSCQTQVLTVKFPLPVYVPRYLDGPPLVSRYLRRLEISKGRLKSNFLNFSSCSTLEDLKIKDCDLDASSILSQSVKHLSIKDCFFKDDVRINISVPNLVLLQLKSCGGRTPFLESMLSLETAVVSSEIWSVDYCHKGFFAGECCGTCLDCCGNDGLKGGCVLLGGLSRAKNLELIAHPGMFIFKRDLRWCPTFSKLKTLLLNEWCVQPDLRALVCMLEHSPVLENLTLQLHKQEKPTCSVEVEENARLMEKPEAISGYLKIIKVKCEEIDGRVCKVLNFLSTFGIEITIQRTKG</sequence>
<accession>M8C7D9</accession>
<dbReference type="InterPro" id="IPR053781">
    <property type="entry name" value="F-box_AtFBL13-like"/>
</dbReference>
<dbReference type="PANTHER" id="PTHR34223">
    <property type="entry name" value="OS11G0201299 PROTEIN"/>
    <property type="match status" value="1"/>
</dbReference>
<dbReference type="Gene3D" id="1.20.1280.50">
    <property type="match status" value="1"/>
</dbReference>
<dbReference type="PROSITE" id="PS50181">
    <property type="entry name" value="FBOX"/>
    <property type="match status" value="1"/>
</dbReference>
<dbReference type="SUPFAM" id="SSF81383">
    <property type="entry name" value="F-box domain"/>
    <property type="match status" value="1"/>
</dbReference>
<dbReference type="EnsemblPlants" id="EMT29978">
    <property type="protein sequence ID" value="EMT29978"/>
    <property type="gene ID" value="F775_01547"/>
</dbReference>
<dbReference type="InterPro" id="IPR053197">
    <property type="entry name" value="F-box_SCFL_complex_component"/>
</dbReference>
<dbReference type="PANTHER" id="PTHR34223:SF88">
    <property type="entry name" value="OS11G0200950 PROTEIN"/>
    <property type="match status" value="1"/>
</dbReference>
<organism evidence="1">
    <name type="scientific">Aegilops tauschii</name>
    <name type="common">Tausch's goatgrass</name>
    <name type="synonym">Aegilops squarrosa</name>
    <dbReference type="NCBI Taxonomy" id="37682"/>
    <lineage>
        <taxon>Eukaryota</taxon>
        <taxon>Viridiplantae</taxon>
        <taxon>Streptophyta</taxon>
        <taxon>Embryophyta</taxon>
        <taxon>Tracheophyta</taxon>
        <taxon>Spermatophyta</taxon>
        <taxon>Magnoliopsida</taxon>
        <taxon>Liliopsida</taxon>
        <taxon>Poales</taxon>
        <taxon>Poaceae</taxon>
        <taxon>BOP clade</taxon>
        <taxon>Pooideae</taxon>
        <taxon>Triticodae</taxon>
        <taxon>Triticeae</taxon>
        <taxon>Triticinae</taxon>
        <taxon>Aegilops</taxon>
    </lineage>
</organism>
<proteinExistence type="predicted"/>
<dbReference type="SUPFAM" id="SSF52047">
    <property type="entry name" value="RNI-like"/>
    <property type="match status" value="1"/>
</dbReference>
<protein>
    <submittedName>
        <fullName evidence="1">Uncharacterized protein</fullName>
    </submittedName>
</protein>
<evidence type="ECO:0000313" key="1">
    <source>
        <dbReference type="EnsemblPlants" id="EMT29978"/>
    </source>
</evidence>